<dbReference type="PANTHER" id="PTHR43630:SF1">
    <property type="entry name" value="POLY-BETA-1,6-N-ACETYL-D-GLUCOSAMINE SYNTHASE"/>
    <property type="match status" value="1"/>
</dbReference>
<dbReference type="InterPro" id="IPR001173">
    <property type="entry name" value="Glyco_trans_2-like"/>
</dbReference>
<proteinExistence type="inferred from homology"/>
<feature type="transmembrane region" description="Helical" evidence="4">
    <location>
        <begin position="420"/>
        <end position="445"/>
    </location>
</feature>
<feature type="domain" description="Glycosyltransferase 2-like" evidence="5">
    <location>
        <begin position="58"/>
        <end position="203"/>
    </location>
</feature>
<dbReference type="PANTHER" id="PTHR43630">
    <property type="entry name" value="POLY-BETA-1,6-N-ACETYL-D-GLUCOSAMINE SYNTHASE"/>
    <property type="match status" value="1"/>
</dbReference>
<feature type="transmembrane region" description="Helical" evidence="4">
    <location>
        <begin position="384"/>
        <end position="408"/>
    </location>
</feature>
<evidence type="ECO:0000256" key="2">
    <source>
        <dbReference type="ARBA" id="ARBA00022676"/>
    </source>
</evidence>
<evidence type="ECO:0000256" key="3">
    <source>
        <dbReference type="ARBA" id="ARBA00022679"/>
    </source>
</evidence>
<feature type="transmembrane region" description="Helical" evidence="4">
    <location>
        <begin position="336"/>
        <end position="353"/>
    </location>
</feature>
<organism evidence="6 7">
    <name type="scientific">Clostridium gallinarum</name>
    <dbReference type="NCBI Taxonomy" id="2762246"/>
    <lineage>
        <taxon>Bacteria</taxon>
        <taxon>Bacillati</taxon>
        <taxon>Bacillota</taxon>
        <taxon>Clostridia</taxon>
        <taxon>Eubacteriales</taxon>
        <taxon>Clostridiaceae</taxon>
        <taxon>Clostridium</taxon>
    </lineage>
</organism>
<gene>
    <name evidence="6" type="ORF">H9660_11285</name>
</gene>
<keyword evidence="4" id="KW-1133">Transmembrane helix</keyword>
<keyword evidence="4" id="KW-0472">Membrane</keyword>
<comment type="caution">
    <text evidence="6">The sequence shown here is derived from an EMBL/GenBank/DDBJ whole genome shotgun (WGS) entry which is preliminary data.</text>
</comment>
<evidence type="ECO:0000313" key="6">
    <source>
        <dbReference type="EMBL" id="MBD7915728.1"/>
    </source>
</evidence>
<dbReference type="Proteomes" id="UP000640335">
    <property type="component" value="Unassembled WGS sequence"/>
</dbReference>
<keyword evidence="2" id="KW-0328">Glycosyltransferase</keyword>
<dbReference type="RefSeq" id="WP_191750483.1">
    <property type="nucleotide sequence ID" value="NZ_JACSQZ010000042.1"/>
</dbReference>
<keyword evidence="4" id="KW-0812">Transmembrane</keyword>
<dbReference type="EMBL" id="JACSQZ010000042">
    <property type="protein sequence ID" value="MBD7915728.1"/>
    <property type="molecule type" value="Genomic_DNA"/>
</dbReference>
<comment type="similarity">
    <text evidence="1">Belongs to the glycosyltransferase 2 family.</text>
</comment>
<keyword evidence="3" id="KW-0808">Transferase</keyword>
<accession>A0ABR8Q5M2</accession>
<dbReference type="CDD" id="cd06423">
    <property type="entry name" value="CESA_like"/>
    <property type="match status" value="1"/>
</dbReference>
<dbReference type="Gene3D" id="3.90.550.10">
    <property type="entry name" value="Spore Coat Polysaccharide Biosynthesis Protein SpsA, Chain A"/>
    <property type="match status" value="1"/>
</dbReference>
<dbReference type="SUPFAM" id="SSF53448">
    <property type="entry name" value="Nucleotide-diphospho-sugar transferases"/>
    <property type="match status" value="1"/>
</dbReference>
<evidence type="ECO:0000259" key="5">
    <source>
        <dbReference type="Pfam" id="PF00535"/>
    </source>
</evidence>
<feature type="transmembrane region" description="Helical" evidence="4">
    <location>
        <begin position="6"/>
        <end position="36"/>
    </location>
</feature>
<dbReference type="InterPro" id="IPR029044">
    <property type="entry name" value="Nucleotide-diphossugar_trans"/>
</dbReference>
<protein>
    <submittedName>
        <fullName evidence="6">Glycosyltransferase</fullName>
    </submittedName>
</protein>
<evidence type="ECO:0000256" key="4">
    <source>
        <dbReference type="SAM" id="Phobius"/>
    </source>
</evidence>
<reference evidence="6 7" key="1">
    <citation type="submission" date="2020-08" db="EMBL/GenBank/DDBJ databases">
        <title>A Genomic Blueprint of the Chicken Gut Microbiome.</title>
        <authorList>
            <person name="Gilroy R."/>
            <person name="Ravi A."/>
            <person name="Getino M."/>
            <person name="Pursley I."/>
            <person name="Horton D.L."/>
            <person name="Alikhan N.-F."/>
            <person name="Baker D."/>
            <person name="Gharbi K."/>
            <person name="Hall N."/>
            <person name="Watson M."/>
            <person name="Adriaenssens E.M."/>
            <person name="Foster-Nyarko E."/>
            <person name="Jarju S."/>
            <person name="Secka A."/>
            <person name="Antonio M."/>
            <person name="Oren A."/>
            <person name="Chaudhuri R."/>
            <person name="La Ragione R.M."/>
            <person name="Hildebrand F."/>
            <person name="Pallen M.J."/>
        </authorList>
    </citation>
    <scope>NUCLEOTIDE SEQUENCE [LARGE SCALE GENOMIC DNA]</scope>
    <source>
        <strain evidence="6 7">Sa3CUN1</strain>
    </source>
</reference>
<feature type="transmembrane region" description="Helical" evidence="4">
    <location>
        <begin position="359"/>
        <end position="377"/>
    </location>
</feature>
<dbReference type="Pfam" id="PF00535">
    <property type="entry name" value="Glycos_transf_2"/>
    <property type="match status" value="1"/>
</dbReference>
<sequence length="464" mass="53723">MWQENLLEYIAIFFTVYLIGYSTYLFLSVVIGGIYLDKKNTMNKIHNELKHDYYFPISIIVPAYNEEVTIIDSINSLINLNYKIYEIIVVNDGSRDDTAKVLIDHFKLKETKRPIHLRLKCKPIKSIYEGKTNREGVTITLIDKENGGKGDALNMGICASRYPYFLGLDADSLLQKDTLEKIIQPVLESDKVVAVGGLVRVAQCVEVKDGEIVNYLFPSNLIVAMQVMEYERSFLASRIMNDHFNGNLIISGAVGLFKKDIVINVGGYDTDTLGEDMELVVKLHTFCRNNKIPYEIRYEPNAICWSQAPSSFKDLFTQRRRWHLGLFQSLIKYKRIFLNINFGLIGFISYIYYLVYEFLSPFIEVIGVLAIIFASWYGELNFKYMIFFYLLYTMFGGILTITAFFQRIYTQHINIGKKDILKAVLICIIESIFFHFILSFTRITAFKGYRKSKLKWGSIKREKI</sequence>
<evidence type="ECO:0000313" key="7">
    <source>
        <dbReference type="Proteomes" id="UP000640335"/>
    </source>
</evidence>
<name>A0ABR8Q5M2_9CLOT</name>
<evidence type="ECO:0000256" key="1">
    <source>
        <dbReference type="ARBA" id="ARBA00006739"/>
    </source>
</evidence>
<keyword evidence="7" id="KW-1185">Reference proteome</keyword>